<dbReference type="InterPro" id="IPR041451">
    <property type="entry name" value="RecD2_SH13"/>
</dbReference>
<reference evidence="8" key="1">
    <citation type="journal article" date="2014" name="Int. J. Syst. Evol. Microbiol.">
        <title>Complete genome sequence of Corynebacterium casei LMG S-19264T (=DSM 44701T), isolated from a smear-ripened cheese.</title>
        <authorList>
            <consortium name="US DOE Joint Genome Institute (JGI-PGF)"/>
            <person name="Walter F."/>
            <person name="Albersmeier A."/>
            <person name="Kalinowski J."/>
            <person name="Ruckert C."/>
        </authorList>
    </citation>
    <scope>NUCLEOTIDE SEQUENCE</scope>
    <source>
        <strain evidence="8">CGMCC 1.12360</strain>
    </source>
</reference>
<dbReference type="RefSeq" id="WP_188390443.1">
    <property type="nucleotide sequence ID" value="NZ_BMEV01000002.1"/>
</dbReference>
<dbReference type="GO" id="GO:0005524">
    <property type="term" value="F:ATP binding"/>
    <property type="evidence" value="ECO:0007669"/>
    <property type="project" value="UniProtKB-UniRule"/>
</dbReference>
<comment type="similarity">
    <text evidence="3">Belongs to the RecD family. RecD2 subfamily.</text>
</comment>
<dbReference type="Proteomes" id="UP000602050">
    <property type="component" value="Unassembled WGS sequence"/>
</dbReference>
<keyword evidence="3" id="KW-0238">DNA-binding</keyword>
<keyword evidence="3 8" id="KW-0347">Helicase</keyword>
<keyword evidence="9" id="KW-1185">Reference proteome</keyword>
<keyword evidence="1 3" id="KW-0547">Nucleotide-binding</keyword>
<keyword evidence="2 3" id="KW-0067">ATP-binding</keyword>
<dbReference type="Pfam" id="PF13538">
    <property type="entry name" value="UvrD_C_2"/>
    <property type="match status" value="1"/>
</dbReference>
<dbReference type="InterPro" id="IPR029493">
    <property type="entry name" value="RecD2-like_HHH"/>
</dbReference>
<protein>
    <recommendedName>
        <fullName evidence="3">ATP-dependent RecD2 DNA helicase</fullName>
        <ecNumber evidence="3">5.6.2.3</ecNumber>
    </recommendedName>
    <alternativeName>
        <fullName evidence="3">DNA 5'-3' helicase subunit RecD2</fullName>
    </alternativeName>
</protein>
<dbReference type="Pfam" id="PF13245">
    <property type="entry name" value="AAA_19"/>
    <property type="match status" value="1"/>
</dbReference>
<comment type="caution">
    <text evidence="8">The sequence shown here is derived from an EMBL/GenBank/DDBJ whole genome shotgun (WGS) entry which is preliminary data.</text>
</comment>
<dbReference type="GO" id="GO:0016787">
    <property type="term" value="F:hydrolase activity"/>
    <property type="evidence" value="ECO:0007669"/>
    <property type="project" value="UniProtKB-KW"/>
</dbReference>
<reference evidence="8" key="2">
    <citation type="submission" date="2020-09" db="EMBL/GenBank/DDBJ databases">
        <authorList>
            <person name="Sun Q."/>
            <person name="Zhou Y."/>
        </authorList>
    </citation>
    <scope>NUCLEOTIDE SEQUENCE</scope>
    <source>
        <strain evidence="8">CGMCC 1.12360</strain>
    </source>
</reference>
<dbReference type="CDD" id="cd17933">
    <property type="entry name" value="DEXSc_RecD-like"/>
    <property type="match status" value="1"/>
</dbReference>
<dbReference type="SUPFAM" id="SSF52540">
    <property type="entry name" value="P-loop containing nucleoside triphosphate hydrolases"/>
    <property type="match status" value="2"/>
</dbReference>
<feature type="binding site" evidence="3">
    <location>
        <begin position="359"/>
        <end position="363"/>
    </location>
    <ligand>
        <name>ATP</name>
        <dbReference type="ChEBI" id="CHEBI:30616"/>
    </ligand>
</feature>
<dbReference type="GO" id="GO:0043139">
    <property type="term" value="F:5'-3' DNA helicase activity"/>
    <property type="evidence" value="ECO:0007669"/>
    <property type="project" value="UniProtKB-UniRule"/>
</dbReference>
<dbReference type="Pfam" id="PF23139">
    <property type="entry name" value="OB_YrrC"/>
    <property type="match status" value="1"/>
</dbReference>
<dbReference type="GO" id="GO:0009338">
    <property type="term" value="C:exodeoxyribonuclease V complex"/>
    <property type="evidence" value="ECO:0007669"/>
    <property type="project" value="TreeGrafter"/>
</dbReference>
<dbReference type="GO" id="GO:0006310">
    <property type="term" value="P:DNA recombination"/>
    <property type="evidence" value="ECO:0007669"/>
    <property type="project" value="InterPro"/>
</dbReference>
<evidence type="ECO:0000313" key="8">
    <source>
        <dbReference type="EMBL" id="GGH68447.1"/>
    </source>
</evidence>
<dbReference type="AlphaFoldDB" id="A0A8J2ZQ94"/>
<dbReference type="InterPro" id="IPR050534">
    <property type="entry name" value="Coronavir_polyprotein_1ab"/>
</dbReference>
<gene>
    <name evidence="3 8" type="primary">recD2</name>
    <name evidence="8" type="ORF">GCM10010978_01420</name>
</gene>
<keyword evidence="3" id="KW-0378">Hydrolase</keyword>
<dbReference type="Gene3D" id="1.10.10.2220">
    <property type="match status" value="1"/>
</dbReference>
<dbReference type="Gene3D" id="2.30.30.940">
    <property type="match status" value="1"/>
</dbReference>
<dbReference type="InterPro" id="IPR055446">
    <property type="entry name" value="RecD2_N_OB"/>
</dbReference>
<dbReference type="NCBIfam" id="TIGR01448">
    <property type="entry name" value="recD_rel"/>
    <property type="match status" value="1"/>
</dbReference>
<evidence type="ECO:0000313" key="9">
    <source>
        <dbReference type="Proteomes" id="UP000602050"/>
    </source>
</evidence>
<dbReference type="EC" id="5.6.2.3" evidence="3"/>
<dbReference type="GO" id="GO:0017116">
    <property type="term" value="F:single-stranded DNA helicase activity"/>
    <property type="evidence" value="ECO:0007669"/>
    <property type="project" value="TreeGrafter"/>
</dbReference>
<dbReference type="Gene3D" id="3.40.50.300">
    <property type="entry name" value="P-loop containing nucleotide triphosphate hydrolases"/>
    <property type="match status" value="2"/>
</dbReference>
<feature type="domain" description="UvrD-like helicase C-terminal" evidence="4">
    <location>
        <begin position="668"/>
        <end position="715"/>
    </location>
</feature>
<evidence type="ECO:0000259" key="7">
    <source>
        <dbReference type="Pfam" id="PF23139"/>
    </source>
</evidence>
<feature type="domain" description="ATP-dependent RecD2 DNA helicase OB-fold" evidence="7">
    <location>
        <begin position="12"/>
        <end position="90"/>
    </location>
</feature>
<dbReference type="GO" id="GO:0003677">
    <property type="term" value="F:DNA binding"/>
    <property type="evidence" value="ECO:0007669"/>
    <property type="project" value="UniProtKB-UniRule"/>
</dbReference>
<evidence type="ECO:0000256" key="1">
    <source>
        <dbReference type="ARBA" id="ARBA00022741"/>
    </source>
</evidence>
<dbReference type="Pfam" id="PF14490">
    <property type="entry name" value="HHH_RecD2"/>
    <property type="match status" value="1"/>
</dbReference>
<feature type="domain" description="ATP-dependent RecD2 DNA helicase-like helix-hairpin-helix" evidence="5">
    <location>
        <begin position="155"/>
        <end position="245"/>
    </location>
</feature>
<evidence type="ECO:0000256" key="2">
    <source>
        <dbReference type="ARBA" id="ARBA00022840"/>
    </source>
</evidence>
<comment type="catalytic activity">
    <reaction evidence="3">
        <text>ATP + H2O = ADP + phosphate + H(+)</text>
        <dbReference type="Rhea" id="RHEA:13065"/>
        <dbReference type="ChEBI" id="CHEBI:15377"/>
        <dbReference type="ChEBI" id="CHEBI:15378"/>
        <dbReference type="ChEBI" id="CHEBI:30616"/>
        <dbReference type="ChEBI" id="CHEBI:43474"/>
        <dbReference type="ChEBI" id="CHEBI:456216"/>
        <dbReference type="EC" id="5.6.2.3"/>
    </reaction>
</comment>
<feature type="domain" description="ATP-dependent RecD2 DNA helicase SH3" evidence="6">
    <location>
        <begin position="581"/>
        <end position="651"/>
    </location>
</feature>
<keyword evidence="3" id="KW-0413">Isomerase</keyword>
<dbReference type="CDD" id="cd18809">
    <property type="entry name" value="SF1_C_RecD"/>
    <property type="match status" value="1"/>
</dbReference>
<dbReference type="HAMAP" id="MF_01488">
    <property type="entry name" value="RecD2"/>
    <property type="match status" value="1"/>
</dbReference>
<evidence type="ECO:0000256" key="3">
    <source>
        <dbReference type="HAMAP-Rule" id="MF_01488"/>
    </source>
</evidence>
<evidence type="ECO:0000259" key="5">
    <source>
        <dbReference type="Pfam" id="PF14490"/>
    </source>
</evidence>
<proteinExistence type="inferred from homology"/>
<sequence>MEKVRPSVEQEKYIRGNLLYMIYTDEAEHFSIAKIRIDETTEDFAEKEIVIKGYFSKLQENITYYFYGELERHAKYGMQYRVEKYHQHIPDTAAGLIGYLSSDLFPGIGKRTAEKIVQTLGEGAITKIMENPDCLQKVPGLKKGTGEKLIAKLRENQGFDQVVLYLGKYHIGLKMAQKIYQEYKMEALEKLEKDPYEIVFEVEGFGFQTADEIAVKNGLPFDHPTRIGAGCIFVLQQAVQHGHVFLPILECLQEMGNLLQIGDEKKLIDILEQLDKEKKVIIREGKIYLPSLYYAEDGFSSHVKRLMQHPLEVEIPLAELMKMIGEIEEQEVISYGREQFEAIQKAIHSKMMILTGGPGTGKTTVIKGILQVYRKVHQIELEEGKQSKNPFLLAAPTGRAAKRLAESTGLPAMTIHRLLGWNGTDSFDKNEHEPLKGKLLIVDEFSMVDIWLANHLFKAIPNDMQVLLVGDEDQLPSVGPGQVLADLLSSQSIPSLKLNEVYRQKEGSKIIQIAHEIKNGKCNESSLERDQGFSFIPCRQEQLIDCILQVFQKAMKKGIDVKKEIQVLAPMYKTQAGIHEINRHLQQLINPKTNKKREVKLNDIVYRVGDKVLQLVNQPEDGIYNGDIGEIVAVFKENENVEKREQIVVRFDEREVVYDRKDYKNLMHAYCISIHKSQGSEFPIVILPILHSYYHMLRKNLLYTAITRSKESLIICGEKSAFFKGIEREDTNKRYTTLEEQLKEKLGDILPISGKREEDLSPYDFL</sequence>
<accession>A0A8J2ZQ94</accession>
<comment type="function">
    <text evidence="3">DNA-dependent ATPase and ATP-dependent 5'-3' DNA helicase. Has no activity on blunt DNA or DNA with 3'-overhangs, requires at least 10 bases of 5'-ssDNA for helicase activity.</text>
</comment>
<name>A0A8J2ZQ94_9BACI</name>
<dbReference type="Pfam" id="PF18335">
    <property type="entry name" value="SH3_13"/>
    <property type="match status" value="1"/>
</dbReference>
<organism evidence="8 9">
    <name type="scientific">Compostibacillus humi</name>
    <dbReference type="NCBI Taxonomy" id="1245525"/>
    <lineage>
        <taxon>Bacteria</taxon>
        <taxon>Bacillati</taxon>
        <taxon>Bacillota</taxon>
        <taxon>Bacilli</taxon>
        <taxon>Bacillales</taxon>
        <taxon>Bacillaceae</taxon>
        <taxon>Compostibacillus</taxon>
    </lineage>
</organism>
<dbReference type="InterPro" id="IPR027417">
    <property type="entry name" value="P-loop_NTPase"/>
</dbReference>
<dbReference type="EMBL" id="BMEV01000002">
    <property type="protein sequence ID" value="GGH68447.1"/>
    <property type="molecule type" value="Genomic_DNA"/>
</dbReference>
<dbReference type="InterPro" id="IPR027785">
    <property type="entry name" value="UvrD-like_helicase_C"/>
</dbReference>
<dbReference type="InterPro" id="IPR006345">
    <property type="entry name" value="RecD2"/>
</dbReference>
<evidence type="ECO:0000259" key="6">
    <source>
        <dbReference type="Pfam" id="PF18335"/>
    </source>
</evidence>
<dbReference type="PANTHER" id="PTHR43788">
    <property type="entry name" value="DNA2/NAM7 HELICASE FAMILY MEMBER"/>
    <property type="match status" value="1"/>
</dbReference>
<dbReference type="PANTHER" id="PTHR43788:SF6">
    <property type="entry name" value="DNA HELICASE B"/>
    <property type="match status" value="1"/>
</dbReference>
<evidence type="ECO:0000259" key="4">
    <source>
        <dbReference type="Pfam" id="PF13538"/>
    </source>
</evidence>